<dbReference type="EMBL" id="JBHLUU010000015">
    <property type="protein sequence ID" value="MFC0474316.1"/>
    <property type="molecule type" value="Genomic_DNA"/>
</dbReference>
<keyword evidence="2" id="KW-1185">Reference proteome</keyword>
<name>A0ABV6KR88_9BACI</name>
<proteinExistence type="predicted"/>
<dbReference type="RefSeq" id="WP_160547658.1">
    <property type="nucleotide sequence ID" value="NZ_JBHLUU010000015.1"/>
</dbReference>
<organism evidence="1 2">
    <name type="scientific">Robertmurraya beringensis</name>
    <dbReference type="NCBI Taxonomy" id="641660"/>
    <lineage>
        <taxon>Bacteria</taxon>
        <taxon>Bacillati</taxon>
        <taxon>Bacillota</taxon>
        <taxon>Bacilli</taxon>
        <taxon>Bacillales</taxon>
        <taxon>Bacillaceae</taxon>
        <taxon>Robertmurraya</taxon>
    </lineage>
</organism>
<evidence type="ECO:0000313" key="2">
    <source>
        <dbReference type="Proteomes" id="UP001589738"/>
    </source>
</evidence>
<evidence type="ECO:0000313" key="1">
    <source>
        <dbReference type="EMBL" id="MFC0474316.1"/>
    </source>
</evidence>
<gene>
    <name evidence="1" type="ORF">ACFFHF_03270</name>
</gene>
<sequence length="98" mass="11662">MEIGHNYDRFRKEVHPALISKIEEFSLLGYGTISQESLWEFLRKKKWRKPKEDVKLYEVVSDILSVNVGEYMNYATVEAFKSDEFSLANDEERRELLK</sequence>
<protein>
    <submittedName>
        <fullName evidence="1">Post-transcriptional regulator</fullName>
    </submittedName>
</protein>
<comment type="caution">
    <text evidence="1">The sequence shown here is derived from an EMBL/GenBank/DDBJ whole genome shotgun (WGS) entry which is preliminary data.</text>
</comment>
<reference evidence="1 2" key="1">
    <citation type="submission" date="2024-09" db="EMBL/GenBank/DDBJ databases">
        <authorList>
            <person name="Sun Q."/>
            <person name="Mori K."/>
        </authorList>
    </citation>
    <scope>NUCLEOTIDE SEQUENCE [LARGE SCALE GENOMIC DNA]</scope>
    <source>
        <strain evidence="1 2">CGMCC 1.9126</strain>
    </source>
</reference>
<dbReference type="InterPro" id="IPR025716">
    <property type="entry name" value="Post-transcriptional_regulator"/>
</dbReference>
<dbReference type="Pfam" id="PF13797">
    <property type="entry name" value="Post_transc_reg"/>
    <property type="match status" value="1"/>
</dbReference>
<dbReference type="Proteomes" id="UP001589738">
    <property type="component" value="Unassembled WGS sequence"/>
</dbReference>
<accession>A0ABV6KR88</accession>